<keyword evidence="3" id="KW-1185">Reference proteome</keyword>
<sequence length="580" mass="64577">MIGFVEQLLRFASHIPTFHLNVQLLVDFAATCEAQLDRWGILEDVDIAIHYISEIVTNTSNGDHDKLQLALSSLYRERAIYFGALDDLKSATEHGPKPQALNDTKHTSWPSKAIHAGRTYLAHGILLKDTVKAQGYLNKATDLFEKVIAIGSGNIALLVYVCESLAWMCELGHDAGAEPRLRRHLGSYLLTDILDQQNNPRVSTGKHIGRIGFCYLCLFKKGSNQKDLENSIKYYNIVMNSKAIDKRHPCRCALLIGLGHAYLYKKQDKWAAHCFKTATLLEFAIPALRMDACFSWAKVPNIDLVEVYSNALKIAPQLAGLEYALSHRVDNAKLLKNLVQEATKAAIAGNDISLALMWAEQGRGIIVAQMLQLRIMFTHPGIPIIQHKEPELADSLRRATTSLHQLDALMGTMDVKSTRKLHRDGVRWNHLVRKIRASEKAQLGDFLCLSIEKILQLGRKRIIVIINAHGDGWDALMIRKGDNRPQHISLPTSNERFSSLRKDLFNAGLRERRSGDGASGTTGSDNTSKVKGRAVKKIGAQPPPPPTPDSILKIILVQLWNEVVHPILQELGISVSTILP</sequence>
<comment type="caution">
    <text evidence="2">The sequence shown here is derived from an EMBL/GenBank/DDBJ whole genome shotgun (WGS) entry which is preliminary data.</text>
</comment>
<evidence type="ECO:0000256" key="1">
    <source>
        <dbReference type="SAM" id="MobiDB-lite"/>
    </source>
</evidence>
<dbReference type="Proteomes" id="UP000383932">
    <property type="component" value="Unassembled WGS sequence"/>
</dbReference>
<gene>
    <name evidence="2" type="ORF">CTheo_8468</name>
</gene>
<organism evidence="2 3">
    <name type="scientific">Ceratobasidium theobromae</name>
    <dbReference type="NCBI Taxonomy" id="1582974"/>
    <lineage>
        <taxon>Eukaryota</taxon>
        <taxon>Fungi</taxon>
        <taxon>Dikarya</taxon>
        <taxon>Basidiomycota</taxon>
        <taxon>Agaricomycotina</taxon>
        <taxon>Agaricomycetes</taxon>
        <taxon>Cantharellales</taxon>
        <taxon>Ceratobasidiaceae</taxon>
        <taxon>Ceratobasidium</taxon>
    </lineage>
</organism>
<feature type="region of interest" description="Disordered" evidence="1">
    <location>
        <begin position="511"/>
        <end position="545"/>
    </location>
</feature>
<evidence type="ECO:0000313" key="3">
    <source>
        <dbReference type="Proteomes" id="UP000383932"/>
    </source>
</evidence>
<evidence type="ECO:0000313" key="2">
    <source>
        <dbReference type="EMBL" id="KAB5588090.1"/>
    </source>
</evidence>
<dbReference type="Gene3D" id="1.25.40.10">
    <property type="entry name" value="Tetratricopeptide repeat domain"/>
    <property type="match status" value="1"/>
</dbReference>
<name>A0A5N5Q8I1_9AGAM</name>
<accession>A0A5N5Q8I1</accession>
<protein>
    <submittedName>
        <fullName evidence="2">Aromatic di-alanine and TPR containing protein</fullName>
    </submittedName>
</protein>
<dbReference type="InterPro" id="IPR011990">
    <property type="entry name" value="TPR-like_helical_dom_sf"/>
</dbReference>
<proteinExistence type="predicted"/>
<dbReference type="AlphaFoldDB" id="A0A5N5Q8I1"/>
<reference evidence="2 3" key="1">
    <citation type="journal article" date="2019" name="Fungal Biol. Biotechnol.">
        <title>Draft genome sequence of fastidious pathogen Ceratobasidium theobromae, which causes vascular-streak dieback in Theobroma cacao.</title>
        <authorList>
            <person name="Ali S.S."/>
            <person name="Asman A."/>
            <person name="Shao J."/>
            <person name="Firmansyah A.P."/>
            <person name="Susilo A.W."/>
            <person name="Rosmana A."/>
            <person name="McMahon P."/>
            <person name="Junaid M."/>
            <person name="Guest D."/>
            <person name="Kheng T.Y."/>
            <person name="Meinhardt L.W."/>
            <person name="Bailey B.A."/>
        </authorList>
    </citation>
    <scope>NUCLEOTIDE SEQUENCE [LARGE SCALE GENOMIC DNA]</scope>
    <source>
        <strain evidence="2 3">CT2</strain>
    </source>
</reference>
<dbReference type="EMBL" id="SSOP01000578">
    <property type="protein sequence ID" value="KAB5588090.1"/>
    <property type="molecule type" value="Genomic_DNA"/>
</dbReference>